<comment type="caution">
    <text evidence="2">The sequence shown here is derived from an EMBL/GenBank/DDBJ whole genome shotgun (WGS) entry which is preliminary data.</text>
</comment>
<name>A0A8J3CGZ9_9PSEU</name>
<gene>
    <name evidence="2" type="ORF">GCM10012275_50860</name>
</gene>
<protein>
    <submittedName>
        <fullName evidence="2">Uncharacterized protein</fullName>
    </submittedName>
</protein>
<sequence>MQSSAVLIRPLAPSEALMGRTGAYVGYSTRVRGRLDLTAVSEAFGALRRSYPVLASRITHDATGQAVIEEAENLLPVASRHDMSPQEQGSDDPLSTVLR</sequence>
<dbReference type="Proteomes" id="UP000637578">
    <property type="component" value="Unassembled WGS sequence"/>
</dbReference>
<feature type="region of interest" description="Disordered" evidence="1">
    <location>
        <begin position="78"/>
        <end position="99"/>
    </location>
</feature>
<reference evidence="2" key="2">
    <citation type="submission" date="2020-09" db="EMBL/GenBank/DDBJ databases">
        <authorList>
            <person name="Sun Q."/>
            <person name="Zhou Y."/>
        </authorList>
    </citation>
    <scope>NUCLEOTIDE SEQUENCE</scope>
    <source>
        <strain evidence="2">CGMCC 4.5737</strain>
    </source>
</reference>
<evidence type="ECO:0000313" key="2">
    <source>
        <dbReference type="EMBL" id="GGM73978.1"/>
    </source>
</evidence>
<keyword evidence="3" id="KW-1185">Reference proteome</keyword>
<dbReference type="EMBL" id="BMMK01000031">
    <property type="protein sequence ID" value="GGM73978.1"/>
    <property type="molecule type" value="Genomic_DNA"/>
</dbReference>
<dbReference type="AlphaFoldDB" id="A0A8J3CGZ9"/>
<accession>A0A8J3CGZ9</accession>
<evidence type="ECO:0000313" key="3">
    <source>
        <dbReference type="Proteomes" id="UP000637578"/>
    </source>
</evidence>
<evidence type="ECO:0000256" key="1">
    <source>
        <dbReference type="SAM" id="MobiDB-lite"/>
    </source>
</evidence>
<organism evidence="2 3">
    <name type="scientific">Longimycelium tulufanense</name>
    <dbReference type="NCBI Taxonomy" id="907463"/>
    <lineage>
        <taxon>Bacteria</taxon>
        <taxon>Bacillati</taxon>
        <taxon>Actinomycetota</taxon>
        <taxon>Actinomycetes</taxon>
        <taxon>Pseudonocardiales</taxon>
        <taxon>Pseudonocardiaceae</taxon>
        <taxon>Longimycelium</taxon>
    </lineage>
</organism>
<proteinExistence type="predicted"/>
<reference evidence="2" key="1">
    <citation type="journal article" date="2014" name="Int. J. Syst. Evol. Microbiol.">
        <title>Complete genome sequence of Corynebacterium casei LMG S-19264T (=DSM 44701T), isolated from a smear-ripened cheese.</title>
        <authorList>
            <consortium name="US DOE Joint Genome Institute (JGI-PGF)"/>
            <person name="Walter F."/>
            <person name="Albersmeier A."/>
            <person name="Kalinowski J."/>
            <person name="Ruckert C."/>
        </authorList>
    </citation>
    <scope>NUCLEOTIDE SEQUENCE</scope>
    <source>
        <strain evidence="2">CGMCC 4.5737</strain>
    </source>
</reference>